<feature type="signal peptide" evidence="2">
    <location>
        <begin position="1"/>
        <end position="19"/>
    </location>
</feature>
<evidence type="ECO:0000313" key="4">
    <source>
        <dbReference type="Proteomes" id="UP000094112"/>
    </source>
</evidence>
<feature type="chain" id="PRO_5009133698" description="Extracellular membrane protein CFEM domain-containing protein" evidence="2">
    <location>
        <begin position="20"/>
        <end position="552"/>
    </location>
</feature>
<keyword evidence="4" id="KW-1185">Reference proteome</keyword>
<sequence length="552" mass="63432">MLFIKIVISLISIISLVQATPPACFLSCVQVIARWCEKNHADFLCICDNSPSLVGCLVDICPYGNFFSARDHFWGTCLERLSENNPASYGKPKDQIDLTGPKDDGLFEEFPEEWDQDEDGDEDEDEVDDGENDEEEEQGDEDEDDEEGDEDNDDYEEEYEAGWDEEEDDEEEEDDDYGEKDGNDEQNGKFYEEEDMDLSEEDSSENDPKSDKNSGFFSPDEEDFEATKLDSGDYHDLIFLSSPGLNDPNYVQPSAPRNYEQKSEMKSKTPENSNNRDIQEGSSNFINIRPKEEASNIYLDSPDATDQSTEGEEYESMEEQEDENYEKDEAEVADSDFEPHDEDFDEGNEEEYSDEEEYEAEDDEEEESDNDDDFEQNSDQVASKDDLNYDPLTLEKEDHVLDSESAKFDESKIKERAEKLFLKELETPVKSKGYSSKQEEHSPFNYVGHRISHSKPFRSFKEYLEKSQNKVKVISNSLKSDDQEEDESFDTGDITSQKVAKNSPPTDPSRYNTDGTIEEDIVKGIPKKIKRKIKRLPNDVSEKIKKIKNKII</sequence>
<protein>
    <recommendedName>
        <fullName evidence="5">Extracellular membrane protein CFEM domain-containing protein</fullName>
    </recommendedName>
</protein>
<gene>
    <name evidence="3" type="ORF">WICANDRAFT_68805</name>
</gene>
<feature type="region of interest" description="Disordered" evidence="1">
    <location>
        <begin position="429"/>
        <end position="450"/>
    </location>
</feature>
<keyword evidence="2" id="KW-0732">Signal</keyword>
<evidence type="ECO:0000313" key="3">
    <source>
        <dbReference type="EMBL" id="ODQ60298.1"/>
    </source>
</evidence>
<feature type="compositionally biased region" description="Acidic residues" evidence="1">
    <location>
        <begin position="309"/>
        <end position="376"/>
    </location>
</feature>
<dbReference type="OrthoDB" id="3998031at2759"/>
<dbReference type="AlphaFoldDB" id="A0A1E3P4Q5"/>
<dbReference type="RefSeq" id="XP_019039505.1">
    <property type="nucleotide sequence ID" value="XM_019184139.1"/>
</dbReference>
<feature type="compositionally biased region" description="Basic and acidic residues" evidence="1">
    <location>
        <begin position="225"/>
        <end position="236"/>
    </location>
</feature>
<evidence type="ECO:0008006" key="5">
    <source>
        <dbReference type="Google" id="ProtNLM"/>
    </source>
</evidence>
<accession>A0A1E3P4Q5</accession>
<feature type="region of interest" description="Disordered" evidence="1">
    <location>
        <begin position="85"/>
        <end position="398"/>
    </location>
</feature>
<feature type="compositionally biased region" description="Basic and acidic residues" evidence="1">
    <location>
        <begin position="259"/>
        <end position="269"/>
    </location>
</feature>
<feature type="compositionally biased region" description="Polar residues" evidence="1">
    <location>
        <begin position="493"/>
        <end position="515"/>
    </location>
</feature>
<reference evidence="3 4" key="1">
    <citation type="journal article" date="2016" name="Proc. Natl. Acad. Sci. U.S.A.">
        <title>Comparative genomics of biotechnologically important yeasts.</title>
        <authorList>
            <person name="Riley R."/>
            <person name="Haridas S."/>
            <person name="Wolfe K.H."/>
            <person name="Lopes M.R."/>
            <person name="Hittinger C.T."/>
            <person name="Goeker M."/>
            <person name="Salamov A.A."/>
            <person name="Wisecaver J.H."/>
            <person name="Long T.M."/>
            <person name="Calvey C.H."/>
            <person name="Aerts A.L."/>
            <person name="Barry K.W."/>
            <person name="Choi C."/>
            <person name="Clum A."/>
            <person name="Coughlan A.Y."/>
            <person name="Deshpande S."/>
            <person name="Douglass A.P."/>
            <person name="Hanson S.J."/>
            <person name="Klenk H.-P."/>
            <person name="LaButti K.M."/>
            <person name="Lapidus A."/>
            <person name="Lindquist E.A."/>
            <person name="Lipzen A.M."/>
            <person name="Meier-Kolthoff J.P."/>
            <person name="Ohm R.A."/>
            <person name="Otillar R.P."/>
            <person name="Pangilinan J.L."/>
            <person name="Peng Y."/>
            <person name="Rokas A."/>
            <person name="Rosa C.A."/>
            <person name="Scheuner C."/>
            <person name="Sibirny A.A."/>
            <person name="Slot J.C."/>
            <person name="Stielow J.B."/>
            <person name="Sun H."/>
            <person name="Kurtzman C.P."/>
            <person name="Blackwell M."/>
            <person name="Grigoriev I.V."/>
            <person name="Jeffries T.W."/>
        </authorList>
    </citation>
    <scope>NUCLEOTIDE SEQUENCE [LARGE SCALE GENOMIC DNA]</scope>
    <source>
        <strain evidence="4">ATCC 58044 / CBS 1984 / NCYC 433 / NRRL Y-366-8</strain>
    </source>
</reference>
<proteinExistence type="predicted"/>
<evidence type="ECO:0000256" key="2">
    <source>
        <dbReference type="SAM" id="SignalP"/>
    </source>
</evidence>
<feature type="compositionally biased region" description="Polar residues" evidence="1">
    <location>
        <begin position="270"/>
        <end position="286"/>
    </location>
</feature>
<feature type="compositionally biased region" description="Acidic residues" evidence="1">
    <location>
        <begin position="106"/>
        <end position="178"/>
    </location>
</feature>
<evidence type="ECO:0000256" key="1">
    <source>
        <dbReference type="SAM" id="MobiDB-lite"/>
    </source>
</evidence>
<dbReference type="Proteomes" id="UP000094112">
    <property type="component" value="Unassembled WGS sequence"/>
</dbReference>
<name>A0A1E3P4Q5_WICAA</name>
<dbReference type="GeneID" id="30201385"/>
<dbReference type="EMBL" id="KV454210">
    <property type="protein sequence ID" value="ODQ60298.1"/>
    <property type="molecule type" value="Genomic_DNA"/>
</dbReference>
<feature type="compositionally biased region" description="Basic and acidic residues" evidence="1">
    <location>
        <begin position="179"/>
        <end position="191"/>
    </location>
</feature>
<organism evidence="3 4">
    <name type="scientific">Wickerhamomyces anomalus (strain ATCC 58044 / CBS 1984 / NCYC 433 / NRRL Y-366-8)</name>
    <name type="common">Yeast</name>
    <name type="synonym">Hansenula anomala</name>
    <dbReference type="NCBI Taxonomy" id="683960"/>
    <lineage>
        <taxon>Eukaryota</taxon>
        <taxon>Fungi</taxon>
        <taxon>Dikarya</taxon>
        <taxon>Ascomycota</taxon>
        <taxon>Saccharomycotina</taxon>
        <taxon>Saccharomycetes</taxon>
        <taxon>Phaffomycetales</taxon>
        <taxon>Wickerhamomycetaceae</taxon>
        <taxon>Wickerhamomyces</taxon>
    </lineage>
</organism>
<feature type="compositionally biased region" description="Acidic residues" evidence="1">
    <location>
        <begin position="192"/>
        <end position="205"/>
    </location>
</feature>
<feature type="compositionally biased region" description="Basic and acidic residues" evidence="1">
    <location>
        <begin position="91"/>
        <end position="105"/>
    </location>
</feature>
<feature type="compositionally biased region" description="Basic and acidic residues" evidence="1">
    <location>
        <begin position="382"/>
        <end position="398"/>
    </location>
</feature>
<feature type="region of interest" description="Disordered" evidence="1">
    <location>
        <begin position="475"/>
        <end position="518"/>
    </location>
</feature>
<dbReference type="STRING" id="683960.A0A1E3P4Q5"/>